<comment type="caution">
    <text evidence="9">The sequence shown here is derived from an EMBL/GenBank/DDBJ whole genome shotgun (WGS) entry which is preliminary data.</text>
</comment>
<sequence>MERQSTLEKIFLHGVAFILAVIILAPVLWLFVMSISPAEALSARPLQWWPDEVDLSRYVTLLSRVENSAGAAVTSSLLNSVTVASMATVAAIAVAVPAGWAVSRTPSIGWSLNAVIATYMLPPVALAVPLYMGLAKLGMLNSTFSLALVYLTILAPFTTWLMKSGFDGIPREIEAAAMIDGANLWQTLRIITLPLALPTIGTAVLFAFLLAWDEFFYALLFTSDLRAKTLTVAIAEIAGGRVSDYGMIATAGVIAALPPVLIGLLMQRALISGLTSGGVKG</sequence>
<dbReference type="AlphaFoldDB" id="A0A657LK58"/>
<feature type="transmembrane region" description="Helical" evidence="7">
    <location>
        <begin position="245"/>
        <end position="266"/>
    </location>
</feature>
<feature type="transmembrane region" description="Helical" evidence="7">
    <location>
        <begin position="12"/>
        <end position="32"/>
    </location>
</feature>
<dbReference type="InterPro" id="IPR050901">
    <property type="entry name" value="BP-dep_ABC_trans_perm"/>
</dbReference>
<dbReference type="Pfam" id="PF00528">
    <property type="entry name" value="BPD_transp_1"/>
    <property type="match status" value="1"/>
</dbReference>
<evidence type="ECO:0000256" key="1">
    <source>
        <dbReference type="ARBA" id="ARBA00004651"/>
    </source>
</evidence>
<gene>
    <name evidence="9" type="ORF">AX760_24600</name>
</gene>
<evidence type="ECO:0000313" key="10">
    <source>
        <dbReference type="Proteomes" id="UP000182661"/>
    </source>
</evidence>
<dbReference type="Gene3D" id="1.10.3720.10">
    <property type="entry name" value="MetI-like"/>
    <property type="match status" value="1"/>
</dbReference>
<accession>A0A657LK58</accession>
<dbReference type="GO" id="GO:0005886">
    <property type="term" value="C:plasma membrane"/>
    <property type="evidence" value="ECO:0007669"/>
    <property type="project" value="UniProtKB-SubCell"/>
</dbReference>
<dbReference type="InterPro" id="IPR000515">
    <property type="entry name" value="MetI-like"/>
</dbReference>
<keyword evidence="4 7" id="KW-0812">Transmembrane</keyword>
<evidence type="ECO:0000256" key="6">
    <source>
        <dbReference type="ARBA" id="ARBA00023136"/>
    </source>
</evidence>
<dbReference type="InterPro" id="IPR035906">
    <property type="entry name" value="MetI-like_sf"/>
</dbReference>
<evidence type="ECO:0000256" key="2">
    <source>
        <dbReference type="ARBA" id="ARBA00022448"/>
    </source>
</evidence>
<keyword evidence="2 7" id="KW-0813">Transport</keyword>
<keyword evidence="6 7" id="KW-0472">Membrane</keyword>
<feature type="transmembrane region" description="Helical" evidence="7">
    <location>
        <begin position="83"/>
        <end position="102"/>
    </location>
</feature>
<dbReference type="PROSITE" id="PS50928">
    <property type="entry name" value="ABC_TM1"/>
    <property type="match status" value="1"/>
</dbReference>
<dbReference type="OrthoDB" id="9815445at2"/>
<feature type="transmembrane region" description="Helical" evidence="7">
    <location>
        <begin position="190"/>
        <end position="212"/>
    </location>
</feature>
<name>A0A657LK58_9HYPH</name>
<evidence type="ECO:0000259" key="8">
    <source>
        <dbReference type="PROSITE" id="PS50928"/>
    </source>
</evidence>
<keyword evidence="10" id="KW-1185">Reference proteome</keyword>
<dbReference type="PANTHER" id="PTHR32243">
    <property type="entry name" value="MALTOSE TRANSPORT SYSTEM PERMEASE-RELATED"/>
    <property type="match status" value="1"/>
</dbReference>
<keyword evidence="5 7" id="KW-1133">Transmembrane helix</keyword>
<evidence type="ECO:0000256" key="7">
    <source>
        <dbReference type="RuleBase" id="RU363032"/>
    </source>
</evidence>
<dbReference type="PANTHER" id="PTHR32243:SF18">
    <property type="entry name" value="INNER MEMBRANE ABC TRANSPORTER PERMEASE PROTEIN YCJP"/>
    <property type="match status" value="1"/>
</dbReference>
<evidence type="ECO:0000256" key="3">
    <source>
        <dbReference type="ARBA" id="ARBA00022475"/>
    </source>
</evidence>
<dbReference type="CDD" id="cd06261">
    <property type="entry name" value="TM_PBP2"/>
    <property type="match status" value="1"/>
</dbReference>
<reference evidence="9 10" key="1">
    <citation type="submission" date="2016-02" db="EMBL/GenBank/DDBJ databases">
        <title>Genome sequencing of a beta-galactosidase producing bacteria Rhizobium sp. 59.</title>
        <authorList>
            <person name="Wang D."/>
            <person name="Kot W."/>
            <person name="Qin Y."/>
            <person name="Hansen L."/>
            <person name="Naqvi K."/>
            <person name="Rensing C."/>
        </authorList>
    </citation>
    <scope>NUCLEOTIDE SEQUENCE [LARGE SCALE GENOMIC DNA]</scope>
    <source>
        <strain evidence="9 10">59</strain>
    </source>
</reference>
<dbReference type="Proteomes" id="UP000182661">
    <property type="component" value="Unassembled WGS sequence"/>
</dbReference>
<evidence type="ECO:0000313" key="9">
    <source>
        <dbReference type="EMBL" id="OJF90073.1"/>
    </source>
</evidence>
<feature type="transmembrane region" description="Helical" evidence="7">
    <location>
        <begin position="144"/>
        <end position="162"/>
    </location>
</feature>
<dbReference type="SUPFAM" id="SSF161098">
    <property type="entry name" value="MetI-like"/>
    <property type="match status" value="1"/>
</dbReference>
<comment type="similarity">
    <text evidence="7">Belongs to the binding-protein-dependent transport system permease family.</text>
</comment>
<dbReference type="GO" id="GO:0055085">
    <property type="term" value="P:transmembrane transport"/>
    <property type="evidence" value="ECO:0007669"/>
    <property type="project" value="InterPro"/>
</dbReference>
<dbReference type="RefSeq" id="WP_071835745.1">
    <property type="nucleotide sequence ID" value="NZ_LSRP01000149.1"/>
</dbReference>
<keyword evidence="3" id="KW-1003">Cell membrane</keyword>
<feature type="domain" description="ABC transmembrane type-1" evidence="8">
    <location>
        <begin position="77"/>
        <end position="266"/>
    </location>
</feature>
<organism evidence="9 10">
    <name type="scientific">Pararhizobium antarcticum</name>
    <dbReference type="NCBI Taxonomy" id="1798805"/>
    <lineage>
        <taxon>Bacteria</taxon>
        <taxon>Pseudomonadati</taxon>
        <taxon>Pseudomonadota</taxon>
        <taxon>Alphaproteobacteria</taxon>
        <taxon>Hyphomicrobiales</taxon>
        <taxon>Rhizobiaceae</taxon>
        <taxon>Rhizobium/Agrobacterium group</taxon>
        <taxon>Pararhizobium</taxon>
    </lineage>
</organism>
<protein>
    <submittedName>
        <fullName evidence="9">Sugar ABC transporter permease</fullName>
    </submittedName>
</protein>
<evidence type="ECO:0000256" key="5">
    <source>
        <dbReference type="ARBA" id="ARBA00022989"/>
    </source>
</evidence>
<feature type="transmembrane region" description="Helical" evidence="7">
    <location>
        <begin position="114"/>
        <end position="132"/>
    </location>
</feature>
<evidence type="ECO:0000256" key="4">
    <source>
        <dbReference type="ARBA" id="ARBA00022692"/>
    </source>
</evidence>
<proteinExistence type="inferred from homology"/>
<dbReference type="EMBL" id="LSRP01000149">
    <property type="protein sequence ID" value="OJF90073.1"/>
    <property type="molecule type" value="Genomic_DNA"/>
</dbReference>
<comment type="subcellular location">
    <subcellularLocation>
        <location evidence="1 7">Cell membrane</location>
        <topology evidence="1 7">Multi-pass membrane protein</topology>
    </subcellularLocation>
</comment>